<dbReference type="InterPro" id="IPR029021">
    <property type="entry name" value="Prot-tyrosine_phosphatase-like"/>
</dbReference>
<gene>
    <name evidence="4" type="ORF">V6N12_022083</name>
</gene>
<proteinExistence type="predicted"/>
<evidence type="ECO:0000313" key="5">
    <source>
        <dbReference type="Proteomes" id="UP001472677"/>
    </source>
</evidence>
<protein>
    <recommendedName>
        <fullName evidence="3">C2 tensin-type domain-containing protein</fullName>
    </recommendedName>
</protein>
<feature type="region of interest" description="Disordered" evidence="2">
    <location>
        <begin position="1"/>
        <end position="113"/>
    </location>
</feature>
<dbReference type="Pfam" id="PF22918">
    <property type="entry name" value="PTEN2_C2"/>
    <property type="match status" value="1"/>
</dbReference>
<dbReference type="EMBL" id="JBBPBM010000004">
    <property type="protein sequence ID" value="KAK8587598.1"/>
    <property type="molecule type" value="Genomic_DNA"/>
</dbReference>
<feature type="compositionally biased region" description="Polar residues" evidence="2">
    <location>
        <begin position="436"/>
        <end position="445"/>
    </location>
</feature>
<dbReference type="Gene3D" id="3.90.190.10">
    <property type="entry name" value="Protein tyrosine phosphatase superfamily"/>
    <property type="match status" value="1"/>
</dbReference>
<dbReference type="InterPro" id="IPR014020">
    <property type="entry name" value="Tensin_C2-dom"/>
</dbReference>
<dbReference type="PANTHER" id="PTHR12305:SF87">
    <property type="entry name" value="PHOSPHATIDYLINOSITOL 3,4,5-TRISPHOSPHATE 3-PHOSPHATASE AND PROTEIN-TYROSINE-PHOSPHATASE PTEN2B"/>
    <property type="match status" value="1"/>
</dbReference>
<dbReference type="PANTHER" id="PTHR12305">
    <property type="entry name" value="PHOSPHATASE WITH HOMOLOGY TO TENSIN"/>
    <property type="match status" value="1"/>
</dbReference>
<keyword evidence="5" id="KW-1185">Reference proteome</keyword>
<feature type="compositionally biased region" description="Polar residues" evidence="2">
    <location>
        <begin position="33"/>
        <end position="45"/>
    </location>
</feature>
<dbReference type="PROSITE" id="PS51182">
    <property type="entry name" value="C2_TENSIN"/>
    <property type="match status" value="1"/>
</dbReference>
<sequence>MDSESADSSSQPQTKASDVETSAEVDTDVKRPANTNDMESHSMANNVEPPGKAYDIEPPKAADNASTVTVKTISSPEPPPSDLPRTSISSWTTNLNLPQPIAPPQESQAGDAGTSAFARLTSGLGLRLQSMTLTPDNHAEHSSAATQAALESFTKGIVDSSLSAVKAVQVKARHIVSQNKRRYQEGEFDLDLAYITENIIAMGFPAGDLSSGLLGFFEGFYRNKMEEVIKFFETHHKFFPNAKEAIDYFNQKRCIDGKALVLPSQIVSHYNLWKILIIYVNDKFLASFLMGNLFPVLLRDMSNTLNVSLHASMEKTRLPVGAWLGASGFTIVLIGLGPPLPSPITVPEDFWIKTPTKGIVIFALPREPGLAEVVGDFKIHFHDRQGDFYCWLNITMIENGTILDASDLDGFDKRSVPYHGFQIALVMVDYDGTLKTNSKSDSANKGTEGDSSYVKDGVVEANSKQSKRTEDGDDIFSDSDGEESGASTSKPTQPAAAVGPVISSTISKPAAEQIGTSKVADKNQELLSNNSSEDIAINGGGKPSTGVELPIVELIGASDIKAMAADASVFSFGDEEGYESE</sequence>
<feature type="region of interest" description="Disordered" evidence="2">
    <location>
        <begin position="436"/>
        <end position="498"/>
    </location>
</feature>
<feature type="compositionally biased region" description="Polar residues" evidence="2">
    <location>
        <begin position="64"/>
        <end position="75"/>
    </location>
</feature>
<reference evidence="4 5" key="1">
    <citation type="journal article" date="2024" name="G3 (Bethesda)">
        <title>Genome assembly of Hibiscus sabdariffa L. provides insights into metabolisms of medicinal natural products.</title>
        <authorList>
            <person name="Kim T."/>
        </authorList>
    </citation>
    <scope>NUCLEOTIDE SEQUENCE [LARGE SCALE GENOMIC DNA]</scope>
    <source>
        <strain evidence="4">TK-2024</strain>
        <tissue evidence="4">Old leaves</tissue>
    </source>
</reference>
<feature type="compositionally biased region" description="Polar residues" evidence="2">
    <location>
        <begin position="1"/>
        <end position="20"/>
    </location>
</feature>
<dbReference type="InterPro" id="IPR051281">
    <property type="entry name" value="Dual-spec_lipid-protein_phosph"/>
</dbReference>
<comment type="caution">
    <text evidence="4">The sequence shown here is derived from an EMBL/GenBank/DDBJ whole genome shotgun (WGS) entry which is preliminary data.</text>
</comment>
<keyword evidence="1" id="KW-0904">Protein phosphatase</keyword>
<evidence type="ECO:0000256" key="2">
    <source>
        <dbReference type="SAM" id="MobiDB-lite"/>
    </source>
</evidence>
<feature type="domain" description="C2 tensin-type" evidence="3">
    <location>
        <begin position="300"/>
        <end position="430"/>
    </location>
</feature>
<evidence type="ECO:0000313" key="4">
    <source>
        <dbReference type="EMBL" id="KAK8587598.1"/>
    </source>
</evidence>
<feature type="compositionally biased region" description="Acidic residues" evidence="2">
    <location>
        <begin position="471"/>
        <end position="483"/>
    </location>
</feature>
<name>A0ABR2FTL8_9ROSI</name>
<dbReference type="Proteomes" id="UP001472677">
    <property type="component" value="Unassembled WGS sequence"/>
</dbReference>
<organism evidence="4 5">
    <name type="scientific">Hibiscus sabdariffa</name>
    <name type="common">roselle</name>
    <dbReference type="NCBI Taxonomy" id="183260"/>
    <lineage>
        <taxon>Eukaryota</taxon>
        <taxon>Viridiplantae</taxon>
        <taxon>Streptophyta</taxon>
        <taxon>Embryophyta</taxon>
        <taxon>Tracheophyta</taxon>
        <taxon>Spermatophyta</taxon>
        <taxon>Magnoliopsida</taxon>
        <taxon>eudicotyledons</taxon>
        <taxon>Gunneridae</taxon>
        <taxon>Pentapetalae</taxon>
        <taxon>rosids</taxon>
        <taxon>malvids</taxon>
        <taxon>Malvales</taxon>
        <taxon>Malvaceae</taxon>
        <taxon>Malvoideae</taxon>
        <taxon>Hibiscus</taxon>
    </lineage>
</organism>
<evidence type="ECO:0000256" key="1">
    <source>
        <dbReference type="ARBA" id="ARBA00022912"/>
    </source>
</evidence>
<evidence type="ECO:0000259" key="3">
    <source>
        <dbReference type="PROSITE" id="PS51182"/>
    </source>
</evidence>
<keyword evidence="1" id="KW-0378">Hydrolase</keyword>
<feature type="compositionally biased region" description="Polar residues" evidence="2">
    <location>
        <begin position="84"/>
        <end position="97"/>
    </location>
</feature>
<dbReference type="InterPro" id="IPR055183">
    <property type="entry name" value="PTEN2A/B_C2"/>
</dbReference>
<accession>A0ABR2FTL8</accession>